<dbReference type="Proteomes" id="UP000002009">
    <property type="component" value="Chromosome 4"/>
</dbReference>
<sequence>MAGPRIPTDVKPNKFVEANGYAREVVENTFRFSLKNLGKFAIFGIAVPVLIYKGCVQEFHVADSKYGRPAKKFAMDGN</sequence>
<dbReference type="PANTHER" id="PTHR35479:SF4">
    <property type="entry name" value="OS01G0750800 PROTEIN"/>
    <property type="match status" value="1"/>
</dbReference>
<dbReference type="KEGG" id="mis:MICPUN_57693"/>
<dbReference type="FunCoup" id="C1E3I4">
    <property type="interactions" value="156"/>
</dbReference>
<gene>
    <name evidence="1" type="ORF">MICPUN_57693</name>
</gene>
<evidence type="ECO:0000313" key="1">
    <source>
        <dbReference type="EMBL" id="ACO62557.1"/>
    </source>
</evidence>
<organism evidence="1 2">
    <name type="scientific">Micromonas commoda (strain RCC299 / NOUM17 / CCMP2709)</name>
    <name type="common">Picoplanktonic green alga</name>
    <dbReference type="NCBI Taxonomy" id="296587"/>
    <lineage>
        <taxon>Eukaryota</taxon>
        <taxon>Viridiplantae</taxon>
        <taxon>Chlorophyta</taxon>
        <taxon>Mamiellophyceae</taxon>
        <taxon>Mamiellales</taxon>
        <taxon>Mamiellaceae</taxon>
        <taxon>Micromonas</taxon>
    </lineage>
</organism>
<dbReference type="EMBL" id="CP001325">
    <property type="protein sequence ID" value="ACO62557.1"/>
    <property type="molecule type" value="Genomic_DNA"/>
</dbReference>
<keyword evidence="2" id="KW-1185">Reference proteome</keyword>
<name>C1E3I4_MICCC</name>
<reference evidence="1 2" key="1">
    <citation type="journal article" date="2009" name="Science">
        <title>Green evolution and dynamic adaptations revealed by genomes of the marine picoeukaryotes Micromonas.</title>
        <authorList>
            <person name="Worden A.Z."/>
            <person name="Lee J.H."/>
            <person name="Mock T."/>
            <person name="Rouze P."/>
            <person name="Simmons M.P."/>
            <person name="Aerts A.L."/>
            <person name="Allen A.E."/>
            <person name="Cuvelier M.L."/>
            <person name="Derelle E."/>
            <person name="Everett M.V."/>
            <person name="Foulon E."/>
            <person name="Grimwood J."/>
            <person name="Gundlach H."/>
            <person name="Henrissat B."/>
            <person name="Napoli C."/>
            <person name="McDonald S.M."/>
            <person name="Parker M.S."/>
            <person name="Rombauts S."/>
            <person name="Salamov A."/>
            <person name="Von Dassow P."/>
            <person name="Badger J.H."/>
            <person name="Coutinho P.M."/>
            <person name="Demir E."/>
            <person name="Dubchak I."/>
            <person name="Gentemann C."/>
            <person name="Eikrem W."/>
            <person name="Gready J.E."/>
            <person name="John U."/>
            <person name="Lanier W."/>
            <person name="Lindquist E.A."/>
            <person name="Lucas S."/>
            <person name="Mayer K.F."/>
            <person name="Moreau H."/>
            <person name="Not F."/>
            <person name="Otillar R."/>
            <person name="Panaud O."/>
            <person name="Pangilinan J."/>
            <person name="Paulsen I."/>
            <person name="Piegu B."/>
            <person name="Poliakov A."/>
            <person name="Robbens S."/>
            <person name="Schmutz J."/>
            <person name="Toulza E."/>
            <person name="Wyss T."/>
            <person name="Zelensky A."/>
            <person name="Zhou K."/>
            <person name="Armbrust E.V."/>
            <person name="Bhattacharya D."/>
            <person name="Goodenough U.W."/>
            <person name="Van de Peer Y."/>
            <person name="Grigoriev I.V."/>
        </authorList>
    </citation>
    <scope>NUCLEOTIDE SEQUENCE [LARGE SCALE GENOMIC DNA]</scope>
    <source>
        <strain evidence="2">RCC299 / NOUM17</strain>
    </source>
</reference>
<dbReference type="eggNOG" id="ENOG502S3S1">
    <property type="taxonomic scope" value="Eukaryota"/>
</dbReference>
<evidence type="ECO:0000313" key="2">
    <source>
        <dbReference type="Proteomes" id="UP000002009"/>
    </source>
</evidence>
<dbReference type="GeneID" id="8242970"/>
<protein>
    <submittedName>
        <fullName evidence="1">Uncharacterized protein</fullName>
    </submittedName>
</protein>
<dbReference type="PANTHER" id="PTHR35479">
    <property type="entry name" value="UNNAMED PRODUCT"/>
    <property type="match status" value="1"/>
</dbReference>
<accession>C1E3I4</accession>
<proteinExistence type="predicted"/>
<dbReference type="STRING" id="296587.C1E3I4"/>
<dbReference type="OrthoDB" id="504268at2759"/>
<dbReference type="AlphaFoldDB" id="C1E3I4"/>
<dbReference type="InParanoid" id="C1E3I4"/>
<dbReference type="OMA" id="GGMEAHK"/>
<dbReference type="RefSeq" id="XP_002501299.1">
    <property type="nucleotide sequence ID" value="XM_002501253.1"/>
</dbReference>